<keyword evidence="6" id="KW-0106">Calcium</keyword>
<keyword evidence="7" id="KW-1015">Disulfide bond</keyword>
<dbReference type="Pfam" id="PF07519">
    <property type="entry name" value="Tannase"/>
    <property type="match status" value="1"/>
</dbReference>
<keyword evidence="4" id="KW-0732">Signal</keyword>
<evidence type="ECO:0000256" key="1">
    <source>
        <dbReference type="ARBA" id="ARBA00006249"/>
    </source>
</evidence>
<comment type="similarity">
    <text evidence="1">Belongs to the tannase family.</text>
</comment>
<evidence type="ECO:0000256" key="7">
    <source>
        <dbReference type="ARBA" id="ARBA00023157"/>
    </source>
</evidence>
<keyword evidence="2" id="KW-0719">Serine esterase</keyword>
<dbReference type="GO" id="GO:0052689">
    <property type="term" value="F:carboxylic ester hydrolase activity"/>
    <property type="evidence" value="ECO:0007669"/>
    <property type="project" value="UniProtKB-KW"/>
</dbReference>
<reference evidence="8" key="1">
    <citation type="submission" date="2019-12" db="EMBL/GenBank/DDBJ databases">
        <authorList>
            <person name="Cremers G."/>
        </authorList>
    </citation>
    <scope>NUCLEOTIDE SEQUENCE</scope>
    <source>
        <strain evidence="8">Vvax</strain>
    </source>
</reference>
<proteinExistence type="inferred from homology"/>
<organism evidence="8">
    <name type="scientific">Variovorax paradoxus</name>
    <dbReference type="NCBI Taxonomy" id="34073"/>
    <lineage>
        <taxon>Bacteria</taxon>
        <taxon>Pseudomonadati</taxon>
        <taxon>Pseudomonadota</taxon>
        <taxon>Betaproteobacteria</taxon>
        <taxon>Burkholderiales</taxon>
        <taxon>Comamonadaceae</taxon>
        <taxon>Variovorax</taxon>
    </lineage>
</organism>
<protein>
    <submittedName>
        <fullName evidence="8">Mono(2-hydroxyethyl) terephthalate hydrolase</fullName>
        <ecNumber evidence="8">3.1.1.-</ecNumber>
    </submittedName>
</protein>
<dbReference type="EMBL" id="LR743508">
    <property type="protein sequence ID" value="CAA2109293.1"/>
    <property type="molecule type" value="Genomic_DNA"/>
</dbReference>
<dbReference type="PANTHER" id="PTHR33938">
    <property type="entry name" value="FERULOYL ESTERASE B-RELATED"/>
    <property type="match status" value="1"/>
</dbReference>
<dbReference type="AlphaFoldDB" id="A0A679JSQ1"/>
<accession>A0A679JSQ1</accession>
<dbReference type="PANTHER" id="PTHR33938:SF15">
    <property type="entry name" value="FERULOYL ESTERASE B-RELATED"/>
    <property type="match status" value="1"/>
</dbReference>
<evidence type="ECO:0000256" key="3">
    <source>
        <dbReference type="ARBA" id="ARBA00022723"/>
    </source>
</evidence>
<dbReference type="RefSeq" id="WP_339093237.1">
    <property type="nucleotide sequence ID" value="NZ_LR743508.1"/>
</dbReference>
<dbReference type="GO" id="GO:0046872">
    <property type="term" value="F:metal ion binding"/>
    <property type="evidence" value="ECO:0007669"/>
    <property type="project" value="UniProtKB-KW"/>
</dbReference>
<evidence type="ECO:0000256" key="5">
    <source>
        <dbReference type="ARBA" id="ARBA00022801"/>
    </source>
</evidence>
<dbReference type="SUPFAM" id="SSF53474">
    <property type="entry name" value="alpha/beta-Hydrolases"/>
    <property type="match status" value="1"/>
</dbReference>
<evidence type="ECO:0000256" key="2">
    <source>
        <dbReference type="ARBA" id="ARBA00022487"/>
    </source>
</evidence>
<evidence type="ECO:0000313" key="8">
    <source>
        <dbReference type="EMBL" id="CAA2109293.1"/>
    </source>
</evidence>
<evidence type="ECO:0000256" key="4">
    <source>
        <dbReference type="ARBA" id="ARBA00022729"/>
    </source>
</evidence>
<dbReference type="InterPro" id="IPR029058">
    <property type="entry name" value="AB_hydrolase_fold"/>
</dbReference>
<dbReference type="Gene3D" id="3.40.50.1820">
    <property type="entry name" value="alpha/beta hydrolase"/>
    <property type="match status" value="1"/>
</dbReference>
<keyword evidence="5 8" id="KW-0378">Hydrolase</keyword>
<sequence>MAIPAASIGLPTSGASVTSARSVAASGTGAAAVPAYCEVSGKIAPVDPGAPNILFQVGLPESWNQKIVMFGGGGFDGTIPNVKANVPNGPVDKPTPLGRGYATFASDSGHQANALGSQDGRFGLNDEAVRNFGGDVLKKTRDTALAIIKARYAAAPVKSYFAGGSTGGREALAAIQRWPADWDGAIAWYPAWNDAAALLGGHRMSRALAQPGAYPNAAKRLVLYEAAMETCDALDGVVDGLISNQTLCNARFDPSTATLRGVAVRCPGGADTGNTCLSDAQIGAMNSINTATSFRFPLASGETQYPGYNIWGADTGISSWTSPLEPTVTFLAFGASQPARPMPANAPYISVLTDQWIKYFVTRDAAYDSLSLDPENPGPWAGRISALSTQLDTSTDISAFQAKGGKLLLAHGLADVLVSTRATEQYYQRLQSSMGPSQVDTFVRYYEVPGLGHAVSSVFNATWDSLTALDQWSVNGTAPVGQVTTDTAGVPGRTRPLCDYPKWPQYKGAGDVNVASSFTCVN</sequence>
<name>A0A679JSQ1_VARPD</name>
<gene>
    <name evidence="8" type="ORF">VVAX_05564</name>
</gene>
<dbReference type="EC" id="3.1.1.-" evidence="8"/>
<dbReference type="InterPro" id="IPR011118">
    <property type="entry name" value="Tannase/feruloyl_esterase"/>
</dbReference>
<keyword evidence="3" id="KW-0479">Metal-binding</keyword>
<evidence type="ECO:0000256" key="6">
    <source>
        <dbReference type="ARBA" id="ARBA00022837"/>
    </source>
</evidence>